<proteinExistence type="predicted"/>
<dbReference type="Proteomes" id="UP000030408">
    <property type="component" value="Unassembled WGS sequence"/>
</dbReference>
<sequence length="73" mass="8603">MKNQLMKLFERGQLVDMMYIAQSGEISKRRIKISKLLDDKFTAYCFTKHANRTFIIDNILALAPVIRKEREVI</sequence>
<evidence type="ECO:0000313" key="2">
    <source>
        <dbReference type="Proteomes" id="UP000030408"/>
    </source>
</evidence>
<keyword evidence="2" id="KW-1185">Reference proteome</keyword>
<dbReference type="OrthoDB" id="2112405at2"/>
<evidence type="ECO:0000313" key="1">
    <source>
        <dbReference type="EMBL" id="KGR74911.1"/>
    </source>
</evidence>
<reference evidence="1 2" key="1">
    <citation type="submission" date="2014-02" db="EMBL/GenBank/DDBJ databases">
        <title>Draft genome sequence of Lysinibacillus sinduriensis JCM 15800.</title>
        <authorList>
            <person name="Zhang F."/>
            <person name="Wang G."/>
            <person name="Zhang L."/>
        </authorList>
    </citation>
    <scope>NUCLEOTIDE SEQUENCE [LARGE SCALE GENOMIC DNA]</scope>
    <source>
        <strain evidence="1 2">JCM 15800</strain>
    </source>
</reference>
<dbReference type="eggNOG" id="COG2378">
    <property type="taxonomic scope" value="Bacteria"/>
</dbReference>
<name>A0A0A3HQQ2_9BACL</name>
<organism evidence="1 2">
    <name type="scientific">Ureibacillus sinduriensis BLB-1 = JCM 15800</name>
    <dbReference type="NCBI Taxonomy" id="1384057"/>
    <lineage>
        <taxon>Bacteria</taxon>
        <taxon>Bacillati</taxon>
        <taxon>Bacillota</taxon>
        <taxon>Bacilli</taxon>
        <taxon>Bacillales</taxon>
        <taxon>Caryophanaceae</taxon>
        <taxon>Ureibacillus</taxon>
    </lineage>
</organism>
<comment type="caution">
    <text evidence="1">The sequence shown here is derived from an EMBL/GenBank/DDBJ whole genome shotgun (WGS) entry which is preliminary data.</text>
</comment>
<dbReference type="RefSeq" id="WP_036201514.1">
    <property type="nucleotide sequence ID" value="NZ_AVCY01000003.1"/>
</dbReference>
<dbReference type="EMBL" id="JPVO01000053">
    <property type="protein sequence ID" value="KGR74911.1"/>
    <property type="molecule type" value="Genomic_DNA"/>
</dbReference>
<gene>
    <name evidence="1" type="ORF">CD33_14270</name>
</gene>
<dbReference type="AlphaFoldDB" id="A0A0A3HQQ2"/>
<protein>
    <submittedName>
        <fullName evidence="1">Transcriptional regulator</fullName>
    </submittedName>
</protein>
<accession>A0A0A3HQQ2</accession>